<keyword evidence="1" id="KW-0067">ATP-binding</keyword>
<sequence length="315" mass="35171">MSWFVSPRRLRDLGILGMNARNGLYIGQYNPRKLYPLVDDKLQTKRLAQEAGLSVPALYGVVRTHHDIRRVSKILDTHRSFVVKPSRGAGGEGIVVIDDRLDENLFRRASGRTMTLEQLEHHVSNILSGAYSLGGLPDVAMIEQRVEFSDLFKDISYQGVPDIRIIVYRGYPAMAMIRLPTQQSDGKANLHQGAIGAGIDLKTGCTTRGVWDNQPVDNHPDTGHTIIGHQIPEWVRLLELAAGCFDLTGLGYLGVDIVLDQRYGPLILELNARPGLAIQIANRQGLKHNLEQIDRCVQTNPDADIVTRSRWYEAH</sequence>
<dbReference type="PANTHER" id="PTHR21621">
    <property type="entry name" value="RIBOSOMAL PROTEIN S6 MODIFICATION PROTEIN"/>
    <property type="match status" value="1"/>
</dbReference>
<dbReference type="InterPro" id="IPR011758">
    <property type="entry name" value="RimK-rel_E_lig"/>
</dbReference>
<dbReference type="GO" id="GO:0018169">
    <property type="term" value="F:ribosomal S6-glutamic acid ligase activity"/>
    <property type="evidence" value="ECO:0007669"/>
    <property type="project" value="TreeGrafter"/>
</dbReference>
<dbReference type="GO" id="GO:0046872">
    <property type="term" value="F:metal ion binding"/>
    <property type="evidence" value="ECO:0007669"/>
    <property type="project" value="InterPro"/>
</dbReference>
<dbReference type="PROSITE" id="PS50975">
    <property type="entry name" value="ATP_GRASP"/>
    <property type="match status" value="1"/>
</dbReference>
<dbReference type="InterPro" id="IPR039523">
    <property type="entry name" value="RimK-rel_E_lig_ATP-grasp"/>
</dbReference>
<dbReference type="InterPro" id="IPR013815">
    <property type="entry name" value="ATP_grasp_subdomain_1"/>
</dbReference>
<dbReference type="GO" id="GO:0005737">
    <property type="term" value="C:cytoplasm"/>
    <property type="evidence" value="ECO:0007669"/>
    <property type="project" value="TreeGrafter"/>
</dbReference>
<dbReference type="RefSeq" id="WP_108620709.1">
    <property type="nucleotide sequence ID" value="NZ_CP028901.1"/>
</dbReference>
<dbReference type="AlphaFoldDB" id="A0A2R4XHL1"/>
<dbReference type="GO" id="GO:0005524">
    <property type="term" value="F:ATP binding"/>
    <property type="evidence" value="ECO:0007669"/>
    <property type="project" value="UniProtKB-UniRule"/>
</dbReference>
<name>A0A2R4XHL1_9BURK</name>
<dbReference type="Gene3D" id="3.30.470.20">
    <property type="entry name" value="ATP-grasp fold, B domain"/>
    <property type="match status" value="1"/>
</dbReference>
<evidence type="ECO:0000259" key="2">
    <source>
        <dbReference type="PROSITE" id="PS50975"/>
    </source>
</evidence>
<keyword evidence="3" id="KW-0436">Ligase</keyword>
<protein>
    <submittedName>
        <fullName evidence="3">Alpha-L-glutamate ligase-like protein</fullName>
    </submittedName>
</protein>
<dbReference type="Pfam" id="PF14397">
    <property type="entry name" value="ATPgrasp_ST"/>
    <property type="match status" value="1"/>
</dbReference>
<dbReference type="Gene3D" id="3.30.1490.20">
    <property type="entry name" value="ATP-grasp fold, A domain"/>
    <property type="match status" value="1"/>
</dbReference>
<dbReference type="OrthoDB" id="336415at2"/>
<dbReference type="InterPro" id="IPR011761">
    <property type="entry name" value="ATP-grasp"/>
</dbReference>
<evidence type="ECO:0000313" key="3">
    <source>
        <dbReference type="EMBL" id="AWB33280.1"/>
    </source>
</evidence>
<dbReference type="NCBIfam" id="TIGR02291">
    <property type="entry name" value="rimK_rel_E_lig"/>
    <property type="match status" value="1"/>
</dbReference>
<evidence type="ECO:0000256" key="1">
    <source>
        <dbReference type="PROSITE-ProRule" id="PRU00409"/>
    </source>
</evidence>
<evidence type="ECO:0000313" key="4">
    <source>
        <dbReference type="Proteomes" id="UP000244571"/>
    </source>
</evidence>
<dbReference type="EMBL" id="CP028901">
    <property type="protein sequence ID" value="AWB33280.1"/>
    <property type="molecule type" value="Genomic_DNA"/>
</dbReference>
<keyword evidence="4" id="KW-1185">Reference proteome</keyword>
<dbReference type="GO" id="GO:0009432">
    <property type="term" value="P:SOS response"/>
    <property type="evidence" value="ECO:0007669"/>
    <property type="project" value="TreeGrafter"/>
</dbReference>
<feature type="domain" description="ATP-grasp" evidence="2">
    <location>
        <begin position="45"/>
        <end position="299"/>
    </location>
</feature>
<gene>
    <name evidence="3" type="ORF">DBV39_05690</name>
</gene>
<dbReference type="KEGG" id="boz:DBV39_05690"/>
<accession>A0A2R4XHL1</accession>
<proteinExistence type="predicted"/>
<dbReference type="SUPFAM" id="SSF56059">
    <property type="entry name" value="Glutathione synthetase ATP-binding domain-like"/>
    <property type="match status" value="1"/>
</dbReference>
<reference evidence="3 4" key="1">
    <citation type="submission" date="2018-04" db="EMBL/GenBank/DDBJ databases">
        <title>Bordetella sp. HZ20 isolated from seawater.</title>
        <authorList>
            <person name="Sun C."/>
        </authorList>
    </citation>
    <scope>NUCLEOTIDE SEQUENCE [LARGE SCALE GENOMIC DNA]</scope>
    <source>
        <strain evidence="3 4">HZ20</strain>
    </source>
</reference>
<keyword evidence="1" id="KW-0547">Nucleotide-binding</keyword>
<dbReference type="PANTHER" id="PTHR21621:SF0">
    <property type="entry name" value="BETA-CITRYLGLUTAMATE SYNTHASE B-RELATED"/>
    <property type="match status" value="1"/>
</dbReference>
<dbReference type="Proteomes" id="UP000244571">
    <property type="component" value="Chromosome"/>
</dbReference>
<organism evidence="3 4">
    <name type="scientific">Orrella marina</name>
    <dbReference type="NCBI Taxonomy" id="2163011"/>
    <lineage>
        <taxon>Bacteria</taxon>
        <taxon>Pseudomonadati</taxon>
        <taxon>Pseudomonadota</taxon>
        <taxon>Betaproteobacteria</taxon>
        <taxon>Burkholderiales</taxon>
        <taxon>Alcaligenaceae</taxon>
        <taxon>Orrella</taxon>
    </lineage>
</organism>